<organism evidence="4">
    <name type="scientific">Clostridium botulinum B str. Osaka05</name>
    <dbReference type="NCBI Taxonomy" id="1407017"/>
    <lineage>
        <taxon>Bacteria</taxon>
        <taxon>Bacillati</taxon>
        <taxon>Bacillota</taxon>
        <taxon>Clostridia</taxon>
        <taxon>Eubacteriales</taxon>
        <taxon>Clostridiaceae</taxon>
        <taxon>Clostridium</taxon>
    </lineage>
</organism>
<accession>A0A0S6U2B1</accession>
<dbReference type="Pfam" id="PF07261">
    <property type="entry name" value="DnaB_2"/>
    <property type="match status" value="1"/>
</dbReference>
<evidence type="ECO:0000256" key="1">
    <source>
        <dbReference type="ARBA" id="ARBA00093462"/>
    </source>
</evidence>
<name>A0A0S6U2B1_CLOBO</name>
<dbReference type="InterPro" id="IPR034829">
    <property type="entry name" value="DnaD-like_sf"/>
</dbReference>
<feature type="compositionally biased region" description="Basic and acidic residues" evidence="2">
    <location>
        <begin position="254"/>
        <end position="280"/>
    </location>
</feature>
<dbReference type="InterPro" id="IPR053162">
    <property type="entry name" value="DnaD"/>
</dbReference>
<dbReference type="PANTHER" id="PTHR37293:SF5">
    <property type="entry name" value="DNA REPLICATION PROTEIN"/>
    <property type="match status" value="1"/>
</dbReference>
<gene>
    <name evidence="4" type="ORF">CBO05C_0642</name>
</gene>
<protein>
    <recommendedName>
        <fullName evidence="3">DnaB/C C-terminal domain-containing protein</fullName>
    </recommendedName>
</protein>
<dbReference type="Proteomes" id="UP000054164">
    <property type="component" value="Unassembled WGS sequence"/>
</dbReference>
<dbReference type="NCBIfam" id="TIGR01446">
    <property type="entry name" value="DnaD_dom"/>
    <property type="match status" value="1"/>
</dbReference>
<dbReference type="Gene3D" id="1.10.10.630">
    <property type="entry name" value="DnaD domain-like"/>
    <property type="match status" value="1"/>
</dbReference>
<reference evidence="4" key="1">
    <citation type="submission" date="2013-10" db="EMBL/GenBank/DDBJ databases">
        <title>Draft genome sequence of Clostridium botulinum type B strain Osaka05.</title>
        <authorList>
            <person name="Sakaguchi Y."/>
            <person name="Hosomi K."/>
            <person name="Uchiyama J."/>
            <person name="Ogura Y."/>
            <person name="Sakaguchi M."/>
            <person name="Kohda T."/>
            <person name="Mukamoto M."/>
            <person name="Misawa N."/>
            <person name="Matsuzaki S."/>
            <person name="Hayashi T."/>
            <person name="Kozaki S."/>
        </authorList>
    </citation>
    <scope>NUCLEOTIDE SEQUENCE</scope>
    <source>
        <strain evidence="4">Osaka05</strain>
    </source>
</reference>
<sequence length="280" mass="32840">MAGEGKGWISLYRNIQEHWLWQDKPFSKGQAWIDLLLSANHKENKILLGNELILVEKGSFITSQAKLMECWGWGNTKVRNFLNLLKDDKMILYTGKNYTKIKIINYEMYQKQSDTNKVISMCSKEEQTIGKLGIKYKQPDNKLQINTNNNDNNKYINNKEVNLIETYQNTKEVNPIKVYQNNIYSMPGVIEIQAIKDWSNTLGSELVVHAIEIATENNVRNWRYIERILIDWNNNGIKNLQQAKVYSQSRKKKWGENQNERTTKNNTENEVKYDFSRFGS</sequence>
<dbReference type="AlphaFoldDB" id="A0A0S6U2B1"/>
<evidence type="ECO:0000313" key="4">
    <source>
        <dbReference type="EMBL" id="GAE00952.1"/>
    </source>
</evidence>
<dbReference type="PANTHER" id="PTHR37293">
    <property type="entry name" value="PHAGE REPLICATION PROTEIN-RELATED"/>
    <property type="match status" value="1"/>
</dbReference>
<dbReference type="SUPFAM" id="SSF158499">
    <property type="entry name" value="DnaD domain-like"/>
    <property type="match status" value="1"/>
</dbReference>
<proteinExistence type="inferred from homology"/>
<dbReference type="EMBL" id="DF384213">
    <property type="protein sequence ID" value="GAE00952.1"/>
    <property type="molecule type" value="Genomic_DNA"/>
</dbReference>
<dbReference type="HOGENOM" id="CLU_081822_0_2_9"/>
<dbReference type="RefSeq" id="WP_051394122.1">
    <property type="nucleotide sequence ID" value="NZ_DF384213.1"/>
</dbReference>
<evidence type="ECO:0000256" key="2">
    <source>
        <dbReference type="SAM" id="MobiDB-lite"/>
    </source>
</evidence>
<evidence type="ECO:0000259" key="3">
    <source>
        <dbReference type="Pfam" id="PF07261"/>
    </source>
</evidence>
<comment type="similarity">
    <text evidence="1">Belongs to the DnaB/DnaD family.</text>
</comment>
<feature type="domain" description="DnaB/C C-terminal" evidence="3">
    <location>
        <begin position="177"/>
        <end position="246"/>
    </location>
</feature>
<feature type="region of interest" description="Disordered" evidence="2">
    <location>
        <begin position="248"/>
        <end position="280"/>
    </location>
</feature>
<dbReference type="InterPro" id="IPR006343">
    <property type="entry name" value="DnaB/C_C"/>
</dbReference>